<accession>D0LWD5</accession>
<dbReference type="EMBL" id="CP001804">
    <property type="protein sequence ID" value="ACY17585.1"/>
    <property type="molecule type" value="Genomic_DNA"/>
</dbReference>
<name>D0LWD5_HALO1</name>
<dbReference type="GO" id="GO:0004364">
    <property type="term" value="F:glutathione transferase activity"/>
    <property type="evidence" value="ECO:0007669"/>
    <property type="project" value="UniProtKB-EC"/>
</dbReference>
<dbReference type="SUPFAM" id="SSF47616">
    <property type="entry name" value="GST C-terminal domain-like"/>
    <property type="match status" value="1"/>
</dbReference>
<dbReference type="eggNOG" id="COG0435">
    <property type="taxonomic scope" value="Bacteria"/>
</dbReference>
<feature type="active site" description="Nucleophile" evidence="1">
    <location>
        <position position="56"/>
    </location>
</feature>
<feature type="region of interest" description="Disordered" evidence="4">
    <location>
        <begin position="1"/>
        <end position="24"/>
    </location>
</feature>
<dbReference type="SUPFAM" id="SSF52833">
    <property type="entry name" value="Thioredoxin-like"/>
    <property type="match status" value="1"/>
</dbReference>
<feature type="binding site" evidence="2">
    <location>
        <position position="89"/>
    </location>
    <ligand>
        <name>glutathione</name>
        <dbReference type="ChEBI" id="CHEBI:57925"/>
    </ligand>
</feature>
<gene>
    <name evidence="6" type="ordered locus">Hoch_5097</name>
</gene>
<dbReference type="EC" id="2.5.1.18" evidence="6"/>
<feature type="binding site" evidence="2">
    <location>
        <begin position="122"/>
        <end position="125"/>
    </location>
    <ligand>
        <name>glutathione</name>
        <dbReference type="ChEBI" id="CHEBI:57925"/>
    </ligand>
</feature>
<dbReference type="InterPro" id="IPR036249">
    <property type="entry name" value="Thioredoxin-like_sf"/>
</dbReference>
<sequence length="317" mass="35497">MGRLEDGKWVTHSQPAGAGGRYQRAPTKFRDHVTADDAAAHPAAAGRYRLYVSYACPWAQRALIVRALKKLEDAIAVTVLHPYMGEDGWAFGDGEQGDPDPVIGARFLRELYVAAQSDYTGRVSVPVLWDLERRTIVNNESLEIVRMFDDGFHGLGDPAVRLFPEGQGDAVEAMIAANYESINNGVYRCGFARSQEAYDEAVTALFDRLDECERILAEQRYLCGAALTAADVCLFTTLYRFDAVYNIHYKCSRRRLADYPNLWGYVRDLYQTPGIGETCDMDHVREHYYRSQSAVHPRGFVAAMPAHLDFDAAHGRG</sequence>
<evidence type="ECO:0000259" key="5">
    <source>
        <dbReference type="PROSITE" id="PS50405"/>
    </source>
</evidence>
<dbReference type="SFLD" id="SFLDG01206">
    <property type="entry name" value="Xi.1"/>
    <property type="match status" value="1"/>
</dbReference>
<dbReference type="KEGG" id="hoh:Hoch_5097"/>
<dbReference type="SFLD" id="SFLDS00019">
    <property type="entry name" value="Glutathione_Transferase_(cytos"/>
    <property type="match status" value="1"/>
</dbReference>
<keyword evidence="6" id="KW-0808">Transferase</keyword>
<evidence type="ECO:0000313" key="7">
    <source>
        <dbReference type="Proteomes" id="UP000001880"/>
    </source>
</evidence>
<dbReference type="Pfam" id="PF13410">
    <property type="entry name" value="GST_C_2"/>
    <property type="match status" value="1"/>
</dbReference>
<dbReference type="RefSeq" id="WP_012830177.1">
    <property type="nucleotide sequence ID" value="NC_013440.1"/>
</dbReference>
<reference evidence="6 7" key="1">
    <citation type="journal article" date="2010" name="Stand. Genomic Sci.">
        <title>Complete genome sequence of Haliangium ochraceum type strain (SMP-2).</title>
        <authorList>
            <consortium name="US DOE Joint Genome Institute (JGI-PGF)"/>
            <person name="Ivanova N."/>
            <person name="Daum C."/>
            <person name="Lang E."/>
            <person name="Abt B."/>
            <person name="Kopitz M."/>
            <person name="Saunders E."/>
            <person name="Lapidus A."/>
            <person name="Lucas S."/>
            <person name="Glavina Del Rio T."/>
            <person name="Nolan M."/>
            <person name="Tice H."/>
            <person name="Copeland A."/>
            <person name="Cheng J.F."/>
            <person name="Chen F."/>
            <person name="Bruce D."/>
            <person name="Goodwin L."/>
            <person name="Pitluck S."/>
            <person name="Mavromatis K."/>
            <person name="Pati A."/>
            <person name="Mikhailova N."/>
            <person name="Chen A."/>
            <person name="Palaniappan K."/>
            <person name="Land M."/>
            <person name="Hauser L."/>
            <person name="Chang Y.J."/>
            <person name="Jeffries C.D."/>
            <person name="Detter J.C."/>
            <person name="Brettin T."/>
            <person name="Rohde M."/>
            <person name="Goker M."/>
            <person name="Bristow J."/>
            <person name="Markowitz V."/>
            <person name="Eisen J.A."/>
            <person name="Hugenholtz P."/>
            <person name="Kyrpides N.C."/>
            <person name="Klenk H.P."/>
        </authorList>
    </citation>
    <scope>NUCLEOTIDE SEQUENCE [LARGE SCALE GENOMIC DNA]</scope>
    <source>
        <strain evidence="7">DSM 14365 / CIP 107738 / JCM 11303 / AJ 13395 / SMP-2</strain>
    </source>
</reference>
<dbReference type="PANTHER" id="PTHR32419:SF6">
    <property type="entry name" value="GLUTATHIONE S-TRANSFERASE OMEGA-LIKE 1-RELATED"/>
    <property type="match status" value="1"/>
</dbReference>
<dbReference type="PIRSF" id="PIRSF015753">
    <property type="entry name" value="GST"/>
    <property type="match status" value="1"/>
</dbReference>
<dbReference type="OrthoDB" id="9769158at2"/>
<dbReference type="AlphaFoldDB" id="D0LWD5"/>
<evidence type="ECO:0000256" key="2">
    <source>
        <dbReference type="PIRSR" id="PIRSR015753-2"/>
    </source>
</evidence>
<dbReference type="InterPro" id="IPR036282">
    <property type="entry name" value="Glutathione-S-Trfase_C_sf"/>
</dbReference>
<dbReference type="GO" id="GO:0005737">
    <property type="term" value="C:cytoplasm"/>
    <property type="evidence" value="ECO:0007669"/>
    <property type="project" value="TreeGrafter"/>
</dbReference>
<dbReference type="InterPro" id="IPR010987">
    <property type="entry name" value="Glutathione-S-Trfase_C-like"/>
</dbReference>
<dbReference type="InterPro" id="IPR040079">
    <property type="entry name" value="Glutathione_S-Trfase"/>
</dbReference>
<evidence type="ECO:0000256" key="4">
    <source>
        <dbReference type="SAM" id="MobiDB-lite"/>
    </source>
</evidence>
<feature type="active site" description="Proton donor/acceptor" evidence="1">
    <location>
        <position position="187"/>
    </location>
</feature>
<dbReference type="Gene3D" id="3.40.30.10">
    <property type="entry name" value="Glutaredoxin"/>
    <property type="match status" value="1"/>
</dbReference>
<dbReference type="InterPro" id="IPR004045">
    <property type="entry name" value="Glutathione_S-Trfase_N"/>
</dbReference>
<dbReference type="SFLD" id="SFLDG01148">
    <property type="entry name" value="Xi_(cytGST)"/>
    <property type="match status" value="1"/>
</dbReference>
<dbReference type="Gene3D" id="1.20.1050.10">
    <property type="match status" value="1"/>
</dbReference>
<dbReference type="STRING" id="502025.Hoch_5097"/>
<dbReference type="CDD" id="cd03190">
    <property type="entry name" value="GST_C_Omega_like"/>
    <property type="match status" value="1"/>
</dbReference>
<feature type="binding site" evidence="2">
    <location>
        <begin position="140"/>
        <end position="141"/>
    </location>
    <ligand>
        <name>glutathione</name>
        <dbReference type="ChEBI" id="CHEBI:57925"/>
    </ligand>
</feature>
<protein>
    <submittedName>
        <fullName evidence="6">Glutathione transferase</fullName>
        <ecNumber evidence="6">2.5.1.18</ecNumber>
    </submittedName>
</protein>
<dbReference type="PROSITE" id="PS50405">
    <property type="entry name" value="GST_CTER"/>
    <property type="match status" value="1"/>
</dbReference>
<evidence type="ECO:0000256" key="3">
    <source>
        <dbReference type="PIRSR" id="PIRSR015753-3"/>
    </source>
</evidence>
<keyword evidence="7" id="KW-1185">Reference proteome</keyword>
<dbReference type="InterPro" id="IPR016639">
    <property type="entry name" value="GST_Omega/GSH"/>
</dbReference>
<dbReference type="Proteomes" id="UP000001880">
    <property type="component" value="Chromosome"/>
</dbReference>
<proteinExistence type="predicted"/>
<feature type="site" description="Lowers pKa of active site Cys" evidence="3">
    <location>
        <position position="245"/>
    </location>
</feature>
<dbReference type="HOGENOM" id="CLU_037263_1_0_7"/>
<feature type="domain" description="GST C-terminal" evidence="5">
    <location>
        <begin position="138"/>
        <end position="295"/>
    </location>
</feature>
<organism evidence="6 7">
    <name type="scientific">Haliangium ochraceum (strain DSM 14365 / JCM 11303 / SMP-2)</name>
    <dbReference type="NCBI Taxonomy" id="502025"/>
    <lineage>
        <taxon>Bacteria</taxon>
        <taxon>Pseudomonadati</taxon>
        <taxon>Myxococcota</taxon>
        <taxon>Polyangia</taxon>
        <taxon>Haliangiales</taxon>
        <taxon>Kofleriaceae</taxon>
        <taxon>Haliangium</taxon>
    </lineage>
</organism>
<evidence type="ECO:0000256" key="1">
    <source>
        <dbReference type="PIRSR" id="PIRSR015753-1"/>
    </source>
</evidence>
<evidence type="ECO:0000313" key="6">
    <source>
        <dbReference type="EMBL" id="ACY17585.1"/>
    </source>
</evidence>
<feature type="site" description="Lowers pKa of active site Cys" evidence="3">
    <location>
        <position position="288"/>
    </location>
</feature>
<dbReference type="InterPro" id="IPR047047">
    <property type="entry name" value="GST_Omega-like_C"/>
</dbReference>
<dbReference type="PANTHER" id="PTHR32419">
    <property type="entry name" value="GLUTATHIONYL-HYDROQUINONE REDUCTASE"/>
    <property type="match status" value="1"/>
</dbReference>
<dbReference type="Pfam" id="PF13409">
    <property type="entry name" value="GST_N_2"/>
    <property type="match status" value="1"/>
</dbReference>